<protein>
    <submittedName>
        <fullName evidence="6">TetR/AcrR family transcriptional regulator</fullName>
    </submittedName>
</protein>
<accession>A0A4S8RQI8</accession>
<dbReference type="PANTHER" id="PTHR47506:SF1">
    <property type="entry name" value="HTH-TYPE TRANSCRIPTIONAL REGULATOR YJDC"/>
    <property type="match status" value="1"/>
</dbReference>
<dbReference type="SUPFAM" id="SSF48498">
    <property type="entry name" value="Tetracyclin repressor-like, C-terminal domain"/>
    <property type="match status" value="1"/>
</dbReference>
<evidence type="ECO:0000256" key="3">
    <source>
        <dbReference type="ARBA" id="ARBA00023163"/>
    </source>
</evidence>
<dbReference type="Proteomes" id="UP000310406">
    <property type="component" value="Unassembled WGS sequence"/>
</dbReference>
<feature type="DNA-binding region" description="H-T-H motif" evidence="4">
    <location>
        <begin position="74"/>
        <end position="93"/>
    </location>
</feature>
<dbReference type="EMBL" id="SNTZ01000001">
    <property type="protein sequence ID" value="THV60947.1"/>
    <property type="molecule type" value="Genomic_DNA"/>
</dbReference>
<gene>
    <name evidence="6" type="ORF">EZV76_01025</name>
</gene>
<reference evidence="6 7" key="1">
    <citation type="submission" date="2019-03" db="EMBL/GenBank/DDBJ databases">
        <title>Muricauda SCR12 sp.nov, a marine bacterium isolated from Pacific Ocean:the Okinawa trough.</title>
        <authorList>
            <person name="Liu L."/>
        </authorList>
    </citation>
    <scope>NUCLEOTIDE SEQUENCE [LARGE SCALE GENOMIC DNA]</scope>
    <source>
        <strain evidence="6 7">SCR12</strain>
    </source>
</reference>
<sequence>MRLPPQPYSWGLRTVVISLGRRFPWMEDWRKCNFLNTFERIISKHMPRVKQFDETEILNKAMELFWEKGFHATSMQDLVSHLGINRASLYDTFGCKEILFQNAVEHYIEVSGSCMRNLFEKENDVRVGLKKLFDMAINESLCDLSKKGCFVVNTTTELIPGDEAIQEMLQKNRENMEAVFVDYIQKGIDKGQIDASKSAQDIGLMFFGLYNGLRVLAKVDPTSESLKKMAAAGLSILD</sequence>
<dbReference type="AlphaFoldDB" id="A0A4S8RQI8"/>
<name>A0A4S8RQI8_9FLAO</name>
<feature type="domain" description="HTH tetR-type" evidence="5">
    <location>
        <begin position="51"/>
        <end position="111"/>
    </location>
</feature>
<proteinExistence type="predicted"/>
<dbReference type="GO" id="GO:0003677">
    <property type="term" value="F:DNA binding"/>
    <property type="evidence" value="ECO:0007669"/>
    <property type="project" value="UniProtKB-UniRule"/>
</dbReference>
<dbReference type="InterPro" id="IPR036271">
    <property type="entry name" value="Tet_transcr_reg_TetR-rel_C_sf"/>
</dbReference>
<dbReference type="Gene3D" id="1.10.357.10">
    <property type="entry name" value="Tetracycline Repressor, domain 2"/>
    <property type="match status" value="1"/>
</dbReference>
<evidence type="ECO:0000313" key="6">
    <source>
        <dbReference type="EMBL" id="THV60947.1"/>
    </source>
</evidence>
<dbReference type="InterPro" id="IPR001647">
    <property type="entry name" value="HTH_TetR"/>
</dbReference>
<organism evidence="6 7">
    <name type="scientific">Flagellimonas alvinocaridis</name>
    <dbReference type="NCBI Taxonomy" id="2530200"/>
    <lineage>
        <taxon>Bacteria</taxon>
        <taxon>Pseudomonadati</taxon>
        <taxon>Bacteroidota</taxon>
        <taxon>Flavobacteriia</taxon>
        <taxon>Flavobacteriales</taxon>
        <taxon>Flavobacteriaceae</taxon>
        <taxon>Flagellimonas</taxon>
    </lineage>
</organism>
<comment type="caution">
    <text evidence="6">The sequence shown here is derived from an EMBL/GenBank/DDBJ whole genome shotgun (WGS) entry which is preliminary data.</text>
</comment>
<dbReference type="SUPFAM" id="SSF46689">
    <property type="entry name" value="Homeodomain-like"/>
    <property type="match status" value="1"/>
</dbReference>
<evidence type="ECO:0000259" key="5">
    <source>
        <dbReference type="PROSITE" id="PS50977"/>
    </source>
</evidence>
<dbReference type="InterPro" id="IPR009057">
    <property type="entry name" value="Homeodomain-like_sf"/>
</dbReference>
<evidence type="ECO:0000256" key="2">
    <source>
        <dbReference type="ARBA" id="ARBA00023125"/>
    </source>
</evidence>
<dbReference type="PANTHER" id="PTHR47506">
    <property type="entry name" value="TRANSCRIPTIONAL REGULATORY PROTEIN"/>
    <property type="match status" value="1"/>
</dbReference>
<evidence type="ECO:0000256" key="1">
    <source>
        <dbReference type="ARBA" id="ARBA00023015"/>
    </source>
</evidence>
<dbReference type="PROSITE" id="PS50977">
    <property type="entry name" value="HTH_TETR_2"/>
    <property type="match status" value="1"/>
</dbReference>
<dbReference type="InterPro" id="IPR011075">
    <property type="entry name" value="TetR_C"/>
</dbReference>
<dbReference type="PRINTS" id="PR00455">
    <property type="entry name" value="HTHTETR"/>
</dbReference>
<dbReference type="Gene3D" id="1.10.10.60">
    <property type="entry name" value="Homeodomain-like"/>
    <property type="match status" value="1"/>
</dbReference>
<dbReference type="Pfam" id="PF16925">
    <property type="entry name" value="TetR_C_13"/>
    <property type="match status" value="1"/>
</dbReference>
<keyword evidence="7" id="KW-1185">Reference proteome</keyword>
<dbReference type="Pfam" id="PF00440">
    <property type="entry name" value="TetR_N"/>
    <property type="match status" value="1"/>
</dbReference>
<evidence type="ECO:0000313" key="7">
    <source>
        <dbReference type="Proteomes" id="UP000310406"/>
    </source>
</evidence>
<keyword evidence="2 4" id="KW-0238">DNA-binding</keyword>
<evidence type="ECO:0000256" key="4">
    <source>
        <dbReference type="PROSITE-ProRule" id="PRU00335"/>
    </source>
</evidence>
<keyword evidence="1" id="KW-0805">Transcription regulation</keyword>
<keyword evidence="3" id="KW-0804">Transcription</keyword>